<evidence type="ECO:0000256" key="1">
    <source>
        <dbReference type="ARBA" id="ARBA00004477"/>
    </source>
</evidence>
<dbReference type="PANTHER" id="PTHR14467">
    <property type="entry name" value="ARV1"/>
    <property type="match status" value="1"/>
</dbReference>
<organism evidence="11 13">
    <name type="scientific">Caenorhabditis briggsae</name>
    <dbReference type="NCBI Taxonomy" id="6238"/>
    <lineage>
        <taxon>Eukaryota</taxon>
        <taxon>Metazoa</taxon>
        <taxon>Ecdysozoa</taxon>
        <taxon>Nematoda</taxon>
        <taxon>Chromadorea</taxon>
        <taxon>Rhabditida</taxon>
        <taxon>Rhabditina</taxon>
        <taxon>Rhabditomorpha</taxon>
        <taxon>Rhabditoidea</taxon>
        <taxon>Rhabditidae</taxon>
        <taxon>Peloderinae</taxon>
        <taxon>Caenorhabditis</taxon>
    </lineage>
</organism>
<dbReference type="InterPro" id="IPR007290">
    <property type="entry name" value="Arv1"/>
</dbReference>
<evidence type="ECO:0000256" key="10">
    <source>
        <dbReference type="RuleBase" id="RU368065"/>
    </source>
</evidence>
<dbReference type="GO" id="GO:0097036">
    <property type="term" value="P:regulation of plasma membrane sterol distribution"/>
    <property type="evidence" value="ECO:0007669"/>
    <property type="project" value="UniProtKB-UniRule"/>
</dbReference>
<dbReference type="GO" id="GO:0005789">
    <property type="term" value="C:endoplasmic reticulum membrane"/>
    <property type="evidence" value="ECO:0007669"/>
    <property type="project" value="UniProtKB-SubCell"/>
</dbReference>
<evidence type="ECO:0000313" key="14">
    <source>
        <dbReference type="Proteomes" id="UP000829354"/>
    </source>
</evidence>
<dbReference type="AlphaFoldDB" id="A0AAE9DHS5"/>
<dbReference type="GO" id="GO:0032366">
    <property type="term" value="P:intracellular sterol transport"/>
    <property type="evidence" value="ECO:0007669"/>
    <property type="project" value="UniProtKB-UniRule"/>
</dbReference>
<accession>A0AAE9DHS5</accession>
<reference evidence="12 14" key="1">
    <citation type="submission" date="2022-04" db="EMBL/GenBank/DDBJ databases">
        <title>Chromosome-level reference genomes for two strains of Caenorhabditis briggsae: an improved platform for comparative genomics.</title>
        <authorList>
            <person name="Stevens L."/>
            <person name="Andersen E."/>
        </authorList>
    </citation>
    <scope>NUCLEOTIDE SEQUENCE [LARGE SCALE GENOMIC DNA]</scope>
    <source>
        <strain evidence="12">VX34</strain>
        <tissue evidence="12">Whole-organism</tissue>
    </source>
</reference>
<dbReference type="KEGG" id="cbr:CBG_00899"/>
<evidence type="ECO:0000313" key="12">
    <source>
        <dbReference type="EMBL" id="UMM15805.1"/>
    </source>
</evidence>
<keyword evidence="9 10" id="KW-0472">Membrane</keyword>
<evidence type="ECO:0000256" key="6">
    <source>
        <dbReference type="ARBA" id="ARBA00022989"/>
    </source>
</evidence>
<feature type="transmembrane region" description="Helical" evidence="10">
    <location>
        <begin position="164"/>
        <end position="181"/>
    </location>
</feature>
<dbReference type="Proteomes" id="UP000829354">
    <property type="component" value="Chromosome II"/>
</dbReference>
<dbReference type="Pfam" id="PF04161">
    <property type="entry name" value="Arv1"/>
    <property type="match status" value="1"/>
</dbReference>
<keyword evidence="14" id="KW-1185">Reference proteome</keyword>
<dbReference type="Proteomes" id="UP000827892">
    <property type="component" value="Chromosome II"/>
</dbReference>
<dbReference type="EMBL" id="CP090892">
    <property type="protein sequence ID" value="ULU03792.1"/>
    <property type="molecule type" value="Genomic_DNA"/>
</dbReference>
<feature type="transmembrane region" description="Helical" evidence="10">
    <location>
        <begin position="215"/>
        <end position="236"/>
    </location>
</feature>
<dbReference type="PANTHER" id="PTHR14467:SF0">
    <property type="entry name" value="PROTEIN ARV1"/>
    <property type="match status" value="1"/>
</dbReference>
<evidence type="ECO:0000256" key="8">
    <source>
        <dbReference type="ARBA" id="ARBA00023098"/>
    </source>
</evidence>
<sequence length="241" mass="28521">MWRTRYRGSPVREKEEFACINCQQPATNLYIKYSEEVTTLTDCDKCDKTVDKYIEQDVVLVVIDLMLQYVQAYRHLLLNVRIQRPERLFVMFWLSHAAEVWIRERENREEQTTMLADQEWMFYRCLLLSAVEISSFVFVILLFWKLKKDETVHTWRQMISLTMLGYYGNVAVVLSFIFRLSHRLSYQIVMQIFLLVSHIQVQRVLFPTVSDSNNIIVVLVAKTFSTITGALFTQAVNDSFM</sequence>
<evidence type="ECO:0000313" key="13">
    <source>
        <dbReference type="Proteomes" id="UP000827892"/>
    </source>
</evidence>
<dbReference type="EMBL" id="CP092621">
    <property type="protein sequence ID" value="UMM15805.1"/>
    <property type="molecule type" value="Genomic_DNA"/>
</dbReference>
<comment type="function">
    <text evidence="10">Mediator of sterol homeostasis involved in sterol uptake, trafficking and distribution into membranes.</text>
</comment>
<dbReference type="OMA" id="EKPAYRH"/>
<evidence type="ECO:0000256" key="2">
    <source>
        <dbReference type="ARBA" id="ARBA00009187"/>
    </source>
</evidence>
<keyword evidence="3 10" id="KW-0813">Transport</keyword>
<reference evidence="11 13" key="2">
    <citation type="submission" date="2022-05" db="EMBL/GenBank/DDBJ databases">
        <title>Chromosome-level reference genomes for two strains of Caenorhabditis briggsae: an improved platform for comparative genomics.</title>
        <authorList>
            <person name="Stevens L."/>
            <person name="Andersen E.C."/>
        </authorList>
    </citation>
    <scope>NUCLEOTIDE SEQUENCE [LARGE SCALE GENOMIC DNA]</scope>
    <source>
        <strain evidence="11">QX1410_ONT</strain>
        <tissue evidence="11">Whole-organism</tissue>
    </source>
</reference>
<evidence type="ECO:0000256" key="7">
    <source>
        <dbReference type="ARBA" id="ARBA00023055"/>
    </source>
</evidence>
<evidence type="ECO:0000256" key="5">
    <source>
        <dbReference type="ARBA" id="ARBA00022824"/>
    </source>
</evidence>
<keyword evidence="5 10" id="KW-0256">Endoplasmic reticulum</keyword>
<gene>
    <name evidence="11" type="ORF">L3Y34_016929</name>
    <name evidence="12" type="ORF">L5515_013082</name>
</gene>
<evidence type="ECO:0000313" key="11">
    <source>
        <dbReference type="EMBL" id="ULU03792.1"/>
    </source>
</evidence>
<keyword evidence="8 10" id="KW-0443">Lipid metabolism</keyword>
<protein>
    <recommendedName>
        <fullName evidence="10">Protein ARV</fullName>
    </recommendedName>
</protein>
<evidence type="ECO:0000256" key="3">
    <source>
        <dbReference type="ARBA" id="ARBA00022448"/>
    </source>
</evidence>
<keyword evidence="6 10" id="KW-1133">Transmembrane helix</keyword>
<comment type="similarity">
    <text evidence="2 10">Belongs to the ARV1 family.</text>
</comment>
<keyword evidence="7 10" id="KW-0445">Lipid transport</keyword>
<evidence type="ECO:0000256" key="4">
    <source>
        <dbReference type="ARBA" id="ARBA00022692"/>
    </source>
</evidence>
<comment type="subcellular location">
    <subcellularLocation>
        <location evidence="1 10">Endoplasmic reticulum membrane</location>
        <topology evidence="1 10">Multi-pass membrane protein</topology>
    </subcellularLocation>
</comment>
<name>A0AAE9DHS5_CAEBR</name>
<evidence type="ECO:0000256" key="9">
    <source>
        <dbReference type="ARBA" id="ARBA00023136"/>
    </source>
</evidence>
<keyword evidence="4 10" id="KW-0812">Transmembrane</keyword>
<feature type="transmembrane region" description="Helical" evidence="10">
    <location>
        <begin position="121"/>
        <end position="144"/>
    </location>
</feature>
<proteinExistence type="inferred from homology"/>
<dbReference type="GO" id="GO:0016125">
    <property type="term" value="P:sterol metabolic process"/>
    <property type="evidence" value="ECO:0007669"/>
    <property type="project" value="UniProtKB-UniRule"/>
</dbReference>